<dbReference type="GO" id="GO:0000049">
    <property type="term" value="F:tRNA binding"/>
    <property type="evidence" value="ECO:0007669"/>
    <property type="project" value="UniProtKB-KW"/>
</dbReference>
<comment type="catalytic activity">
    <reaction evidence="5">
        <text>a D-aminoacyl-tRNA + H2O = a tRNA + a D-alpha-amino acid + H(+)</text>
        <dbReference type="Rhea" id="RHEA:13953"/>
        <dbReference type="Rhea" id="RHEA-COMP:10123"/>
        <dbReference type="Rhea" id="RHEA-COMP:10124"/>
        <dbReference type="ChEBI" id="CHEBI:15377"/>
        <dbReference type="ChEBI" id="CHEBI:15378"/>
        <dbReference type="ChEBI" id="CHEBI:59871"/>
        <dbReference type="ChEBI" id="CHEBI:78442"/>
        <dbReference type="ChEBI" id="CHEBI:79333"/>
        <dbReference type="EC" id="3.1.1.96"/>
    </reaction>
</comment>
<dbReference type="Gene3D" id="3.50.80.10">
    <property type="entry name" value="D-tyrosyl-tRNA(Tyr) deacylase"/>
    <property type="match status" value="1"/>
</dbReference>
<protein>
    <recommendedName>
        <fullName evidence="3 6">D-aminoacyl-tRNA deacylase</fullName>
        <ecNumber evidence="2 6">3.1.1.96</ecNumber>
    </recommendedName>
</protein>
<comment type="similarity">
    <text evidence="1 6">Belongs to the DTD family.</text>
</comment>
<evidence type="ECO:0000256" key="4">
    <source>
        <dbReference type="ARBA" id="ARBA00047676"/>
    </source>
</evidence>
<dbReference type="SUPFAM" id="SSF69500">
    <property type="entry name" value="DTD-like"/>
    <property type="match status" value="1"/>
</dbReference>
<keyword evidence="6" id="KW-0820">tRNA-binding</keyword>
<accession>A0A9Q9AUD6</accession>
<evidence type="ECO:0000313" key="9">
    <source>
        <dbReference type="Proteomes" id="UP001056384"/>
    </source>
</evidence>
<evidence type="ECO:0000256" key="2">
    <source>
        <dbReference type="ARBA" id="ARBA00013056"/>
    </source>
</evidence>
<reference evidence="8" key="1">
    <citation type="submission" date="2022-06" db="EMBL/GenBank/DDBJ databases">
        <title>Complete genome sequences of two strains of the flax pathogen Septoria linicola.</title>
        <authorList>
            <person name="Lapalu N."/>
            <person name="Simon A."/>
            <person name="Demenou B."/>
            <person name="Paumier D."/>
            <person name="Guillot M.-P."/>
            <person name="Gout L."/>
            <person name="Valade R."/>
        </authorList>
    </citation>
    <scope>NUCLEOTIDE SEQUENCE</scope>
    <source>
        <strain evidence="8">SE15195</strain>
    </source>
</reference>
<dbReference type="EMBL" id="CP099422">
    <property type="protein sequence ID" value="USW53378.1"/>
    <property type="molecule type" value="Genomic_DNA"/>
</dbReference>
<dbReference type="Proteomes" id="UP001056384">
    <property type="component" value="Chromosome 5"/>
</dbReference>
<sequence length="208" mass="22913">MKTVIQRVKSASVTVDGQLISTIGKGLLVLAAIAKEDTPKEVESMAAKVLKVKLWDDDQGGKWKKNVQEIDGEVLCVSQFTLLASMKKGNKPSFHASADPAKGKELYDLFFSQVRKLYSEERVKDGVFQAMMDVGLVNDGPVSDEPPQEMPTTPCIGVDFSSVDEEVTIELETNPPKMDNPSGFQTPDSETFKGHLQKTFEYPAELLE</sequence>
<dbReference type="FunFam" id="3.50.80.10:FF:000001">
    <property type="entry name" value="D-aminoacyl-tRNA deacylase"/>
    <property type="match status" value="1"/>
</dbReference>
<dbReference type="AlphaFoldDB" id="A0A9Q9AUD6"/>
<keyword evidence="6" id="KW-0694">RNA-binding</keyword>
<evidence type="ECO:0000256" key="6">
    <source>
        <dbReference type="RuleBase" id="RU003470"/>
    </source>
</evidence>
<dbReference type="HAMAP" id="MF_00518">
    <property type="entry name" value="Deacylase_Dtd"/>
    <property type="match status" value="1"/>
</dbReference>
<evidence type="ECO:0000313" key="8">
    <source>
        <dbReference type="EMBL" id="USW53378.1"/>
    </source>
</evidence>
<evidence type="ECO:0000256" key="1">
    <source>
        <dbReference type="ARBA" id="ARBA00009673"/>
    </source>
</evidence>
<dbReference type="GO" id="GO:0005737">
    <property type="term" value="C:cytoplasm"/>
    <property type="evidence" value="ECO:0007669"/>
    <property type="project" value="UniProtKB-SubCell"/>
</dbReference>
<organism evidence="8 9">
    <name type="scientific">Septoria linicola</name>
    <dbReference type="NCBI Taxonomy" id="215465"/>
    <lineage>
        <taxon>Eukaryota</taxon>
        <taxon>Fungi</taxon>
        <taxon>Dikarya</taxon>
        <taxon>Ascomycota</taxon>
        <taxon>Pezizomycotina</taxon>
        <taxon>Dothideomycetes</taxon>
        <taxon>Dothideomycetidae</taxon>
        <taxon>Mycosphaerellales</taxon>
        <taxon>Mycosphaerellaceae</taxon>
        <taxon>Septoria</taxon>
    </lineage>
</organism>
<evidence type="ECO:0000256" key="5">
    <source>
        <dbReference type="ARBA" id="ARBA00048018"/>
    </source>
</evidence>
<dbReference type="PANTHER" id="PTHR10472:SF5">
    <property type="entry name" value="D-AMINOACYL-TRNA DEACYLASE 1"/>
    <property type="match status" value="1"/>
</dbReference>
<dbReference type="Pfam" id="PF02580">
    <property type="entry name" value="Tyr_Deacylase"/>
    <property type="match status" value="1"/>
</dbReference>
<gene>
    <name evidence="8" type="ORF">Slin15195_G066970</name>
</gene>
<comment type="catalytic activity">
    <reaction evidence="4">
        <text>glycyl-tRNA(Ala) + H2O = tRNA(Ala) + glycine + H(+)</text>
        <dbReference type="Rhea" id="RHEA:53744"/>
        <dbReference type="Rhea" id="RHEA-COMP:9657"/>
        <dbReference type="Rhea" id="RHEA-COMP:13640"/>
        <dbReference type="ChEBI" id="CHEBI:15377"/>
        <dbReference type="ChEBI" id="CHEBI:15378"/>
        <dbReference type="ChEBI" id="CHEBI:57305"/>
        <dbReference type="ChEBI" id="CHEBI:78442"/>
        <dbReference type="ChEBI" id="CHEBI:78522"/>
        <dbReference type="EC" id="3.1.1.96"/>
    </reaction>
</comment>
<dbReference type="EC" id="3.1.1.96" evidence="2 6"/>
<keyword evidence="9" id="KW-1185">Reference proteome</keyword>
<dbReference type="InterPro" id="IPR003732">
    <property type="entry name" value="Daa-tRNA_deacyls_DTD"/>
</dbReference>
<dbReference type="PANTHER" id="PTHR10472">
    <property type="entry name" value="D-TYROSYL-TRNA TYR DEACYLASE"/>
    <property type="match status" value="1"/>
</dbReference>
<keyword evidence="6" id="KW-0963">Cytoplasm</keyword>
<name>A0A9Q9AUD6_9PEZI</name>
<evidence type="ECO:0000256" key="3">
    <source>
        <dbReference type="ARBA" id="ARBA00020007"/>
    </source>
</evidence>
<evidence type="ECO:0000256" key="7">
    <source>
        <dbReference type="SAM" id="MobiDB-lite"/>
    </source>
</evidence>
<feature type="region of interest" description="Disordered" evidence="7">
    <location>
        <begin position="173"/>
        <end position="195"/>
    </location>
</feature>
<proteinExistence type="inferred from homology"/>
<dbReference type="InterPro" id="IPR023509">
    <property type="entry name" value="DTD-like_sf"/>
</dbReference>
<dbReference type="NCBIfam" id="TIGR00256">
    <property type="entry name" value="D-aminoacyl-tRNA deacylase"/>
    <property type="match status" value="1"/>
</dbReference>
<keyword evidence="6" id="KW-0378">Hydrolase</keyword>
<comment type="subcellular location">
    <subcellularLocation>
        <location evidence="6">Cytoplasm</location>
    </subcellularLocation>
</comment>
<dbReference type="GO" id="GO:0051500">
    <property type="term" value="F:D-tyrosyl-tRNA(Tyr) deacylase activity"/>
    <property type="evidence" value="ECO:0007669"/>
    <property type="project" value="TreeGrafter"/>
</dbReference>